<reference evidence="1" key="2">
    <citation type="submission" date="2016-05" db="EMBL/GenBank/DDBJ databases">
        <authorList>
            <person name="Lavstsen T."/>
            <person name="Jespersen J.S."/>
        </authorList>
    </citation>
    <scope>NUCLEOTIDE SEQUENCE [LARGE SCALE GENOMIC DNA]</scope>
</reference>
<proteinExistence type="predicted"/>
<dbReference type="EMBL" id="FLQV01001927">
    <property type="protein sequence ID" value="SBT00458.1"/>
    <property type="molecule type" value="Genomic_DNA"/>
</dbReference>
<organism evidence="1 4">
    <name type="scientific">Plasmodium ovale curtisi</name>
    <dbReference type="NCBI Taxonomy" id="864141"/>
    <lineage>
        <taxon>Eukaryota</taxon>
        <taxon>Sar</taxon>
        <taxon>Alveolata</taxon>
        <taxon>Apicomplexa</taxon>
        <taxon>Aconoidasida</taxon>
        <taxon>Haemosporida</taxon>
        <taxon>Plasmodiidae</taxon>
        <taxon>Plasmodium</taxon>
        <taxon>Plasmodium (Plasmodium)</taxon>
    </lineage>
</organism>
<dbReference type="AlphaFoldDB" id="A0A1A8VHS1"/>
<dbReference type="Proteomes" id="UP000078560">
    <property type="component" value="Unassembled WGS sequence"/>
</dbReference>
<gene>
    <name evidence="2" type="ORF">POVCU1_060120</name>
    <name evidence="1" type="ORF">POVCU2_0001460</name>
</gene>
<evidence type="ECO:0000313" key="4">
    <source>
        <dbReference type="Proteomes" id="UP000078560"/>
    </source>
</evidence>
<protein>
    <submittedName>
        <fullName evidence="1">Uncharacterized protein</fullName>
    </submittedName>
</protein>
<dbReference type="EMBL" id="FLQU01000020">
    <property type="protein sequence ID" value="SBS79956.1"/>
    <property type="molecule type" value="Genomic_DNA"/>
</dbReference>
<evidence type="ECO:0000313" key="2">
    <source>
        <dbReference type="EMBL" id="SBT00458.1"/>
    </source>
</evidence>
<reference evidence="3 4" key="1">
    <citation type="submission" date="2016-05" db="EMBL/GenBank/DDBJ databases">
        <authorList>
            <person name="Naeem Raeece"/>
        </authorList>
    </citation>
    <scope>NUCLEOTIDE SEQUENCE [LARGE SCALE GENOMIC DNA]</scope>
</reference>
<sequence>MHTRKIGTVNEHDKQMSAPMLQSQFFKNVEKIFVGIKMQIRGVVSSIVYFEIPVEGIGINSELKGAVKWYSNDGKPK</sequence>
<evidence type="ECO:0000313" key="3">
    <source>
        <dbReference type="Proteomes" id="UP000078546"/>
    </source>
</evidence>
<evidence type="ECO:0000313" key="1">
    <source>
        <dbReference type="EMBL" id="SBS79956.1"/>
    </source>
</evidence>
<dbReference type="Proteomes" id="UP000078546">
    <property type="component" value="Unassembled WGS sequence"/>
</dbReference>
<accession>A0A1A8VHS1</accession>
<name>A0A1A8VHS1_PLAOA</name>